<keyword evidence="1" id="KW-1185">Reference proteome</keyword>
<dbReference type="AlphaFoldDB" id="A0A1I7XUS9"/>
<name>A0A1I7XUS9_HETBA</name>
<sequence>MPSRIVSQLRRQWTRRFIRQVRSHLLHRSLAIPKDASTVSHLVPQSIPAFALFPLCSCERMVAGRR</sequence>
<reference evidence="2" key="1">
    <citation type="submission" date="2016-11" db="UniProtKB">
        <authorList>
            <consortium name="WormBaseParasite"/>
        </authorList>
    </citation>
    <scope>IDENTIFICATION</scope>
</reference>
<evidence type="ECO:0000313" key="1">
    <source>
        <dbReference type="Proteomes" id="UP000095283"/>
    </source>
</evidence>
<dbReference type="WBParaSite" id="Hba_21238">
    <property type="protein sequence ID" value="Hba_21238"/>
    <property type="gene ID" value="Hba_21238"/>
</dbReference>
<proteinExistence type="predicted"/>
<evidence type="ECO:0000313" key="2">
    <source>
        <dbReference type="WBParaSite" id="Hba_21238"/>
    </source>
</evidence>
<protein>
    <submittedName>
        <fullName evidence="2">Uncharacterized protein</fullName>
    </submittedName>
</protein>
<organism evidence="1 2">
    <name type="scientific">Heterorhabditis bacteriophora</name>
    <name type="common">Entomopathogenic nematode worm</name>
    <dbReference type="NCBI Taxonomy" id="37862"/>
    <lineage>
        <taxon>Eukaryota</taxon>
        <taxon>Metazoa</taxon>
        <taxon>Ecdysozoa</taxon>
        <taxon>Nematoda</taxon>
        <taxon>Chromadorea</taxon>
        <taxon>Rhabditida</taxon>
        <taxon>Rhabditina</taxon>
        <taxon>Rhabditomorpha</taxon>
        <taxon>Strongyloidea</taxon>
        <taxon>Heterorhabditidae</taxon>
        <taxon>Heterorhabditis</taxon>
    </lineage>
</organism>
<dbReference type="Proteomes" id="UP000095283">
    <property type="component" value="Unplaced"/>
</dbReference>
<accession>A0A1I7XUS9</accession>